<dbReference type="SUPFAM" id="SSF53335">
    <property type="entry name" value="S-adenosyl-L-methionine-dependent methyltransferases"/>
    <property type="match status" value="1"/>
</dbReference>
<keyword evidence="9" id="KW-1185">Reference proteome</keyword>
<dbReference type="GO" id="GO:0006304">
    <property type="term" value="P:DNA modification"/>
    <property type="evidence" value="ECO:0007669"/>
    <property type="project" value="InterPro"/>
</dbReference>
<dbReference type="InterPro" id="IPR050953">
    <property type="entry name" value="N4_N6_ade-DNA_methylase"/>
</dbReference>
<dbReference type="InterPro" id="IPR029063">
    <property type="entry name" value="SAM-dependent_MTases_sf"/>
</dbReference>
<evidence type="ECO:0000256" key="4">
    <source>
        <dbReference type="ARBA" id="ARBA00022691"/>
    </source>
</evidence>
<evidence type="ECO:0000313" key="8">
    <source>
        <dbReference type="EMBL" id="QGZ62471.1"/>
    </source>
</evidence>
<proteinExistence type="predicted"/>
<dbReference type="AlphaFoldDB" id="A0A7Z2GIQ7"/>
<keyword evidence="4" id="KW-0949">S-adenosyl-L-methionine</keyword>
<comment type="catalytic activity">
    <reaction evidence="5">
        <text>a 2'-deoxyadenosine in DNA + S-adenosyl-L-methionine = an N(6)-methyl-2'-deoxyadenosine in DNA + S-adenosyl-L-homocysteine + H(+)</text>
        <dbReference type="Rhea" id="RHEA:15197"/>
        <dbReference type="Rhea" id="RHEA-COMP:12418"/>
        <dbReference type="Rhea" id="RHEA-COMP:12419"/>
        <dbReference type="ChEBI" id="CHEBI:15378"/>
        <dbReference type="ChEBI" id="CHEBI:57856"/>
        <dbReference type="ChEBI" id="CHEBI:59789"/>
        <dbReference type="ChEBI" id="CHEBI:90615"/>
        <dbReference type="ChEBI" id="CHEBI:90616"/>
        <dbReference type="EC" id="2.1.1.72"/>
    </reaction>
</comment>
<keyword evidence="2 8" id="KW-0489">Methyltransferase</keyword>
<dbReference type="Pfam" id="PF25120">
    <property type="entry name" value="DUF7814"/>
    <property type="match status" value="1"/>
</dbReference>
<dbReference type="RefSeq" id="WP_158951497.1">
    <property type="nucleotide sequence ID" value="NZ_CP046913.1"/>
</dbReference>
<sequence>MLRAIIAQPPTRVEPAKRHRTNPRANGVAKARRAACRMSRRISLYTLRLRFTLRFPFRFPPPTRHHAAMSDTLTPIRPRKPRTQRARAALDGGFYAGLLHLAGLRESVTGTRRGIERHEPSARVSGTLIELALERIAAQTPSPAATSLDEAQRFALALRIGIAWLSRLVLLKVLETRCVALHDDNPACAFLNARTLGSFRDLGALCEAVFGHGDGNRDGNRDARFAHLPRLGAALIDTGLDARLIDMSTLDDAASLPRCAHDTAGETPLLAGLLDFFAAFDFSTGVAHVASSARPCIDAAALGLVFEKLNGYRDGAWYTPASVAMELARAAVTRAVLSAFNRALGKQYDSVDQLNARLNAQRSEAIFDRDAARAIFDAIRVCDPAVGSGHLLVSALNELLALKARFGLLEGLGDSALTIVADRLRVTRANGEPLCARRDREALRTLDAMLYREKRRLIEQSLFGVDIDADSVGMARVRLAIELLEHADFTERLPELAANLKQGNAALSDVDVANAADTAAPAHDDRGIAFSWRRAFPALFTQNGHAAGANGFDAVIANPPYIDSERMINAGQKPLRDALARRWPSAKGNWDLYVVFMELGLALLKPGGAMAYLTPDKWLAKPFGEAFRARHLRKIERIVALGRGVFDEARVDAIVTIFRAEDLDTLSTARLDGTTLAELTRVNKTALAAPWTLDALLSPHYAFARRLALAHPALGTLLGCENACATADAYRLAPLIEEAEENVDFARHYRVVNTGTLAHYVSRWGAKPMTYLGRQYRAPVVDRARFAATFANGYRAKADAKKVIVKGLTRLDAALDLAGDTIPGKTTLILRSHDEAVLKFAAALLNCPLSGFLIRAQYGASSYNGGVAFTKAMIDALPAPGDPALRARIVALVDRLLAFARAHEPACAQAIAREIDMAIYVAFGLTAAEIDVVEKRG</sequence>
<dbReference type="PANTHER" id="PTHR33841">
    <property type="entry name" value="DNA METHYLTRANSFERASE YEEA-RELATED"/>
    <property type="match status" value="1"/>
</dbReference>
<evidence type="ECO:0000256" key="2">
    <source>
        <dbReference type="ARBA" id="ARBA00022603"/>
    </source>
</evidence>
<gene>
    <name evidence="8" type="ORF">FAZ98_12445</name>
</gene>
<accession>A0A7Z2GIQ7</accession>
<dbReference type="Pfam" id="PF07669">
    <property type="entry name" value="Eco57I"/>
    <property type="match status" value="1"/>
</dbReference>
<evidence type="ECO:0000259" key="7">
    <source>
        <dbReference type="Pfam" id="PF25120"/>
    </source>
</evidence>
<dbReference type="InterPro" id="IPR002052">
    <property type="entry name" value="DNA_methylase_N6_adenine_CS"/>
</dbReference>
<dbReference type="InterPro" id="IPR056716">
    <property type="entry name" value="DUF7814"/>
</dbReference>
<evidence type="ECO:0000313" key="9">
    <source>
        <dbReference type="Proteomes" id="UP000433577"/>
    </source>
</evidence>
<dbReference type="PROSITE" id="PS00092">
    <property type="entry name" value="N6_MTASE"/>
    <property type="match status" value="1"/>
</dbReference>
<dbReference type="Proteomes" id="UP000433577">
    <property type="component" value="Chromosome 1"/>
</dbReference>
<evidence type="ECO:0000256" key="1">
    <source>
        <dbReference type="ARBA" id="ARBA00011900"/>
    </source>
</evidence>
<dbReference type="InterPro" id="IPR011639">
    <property type="entry name" value="MethylTrfase_TaqI-like_dom"/>
</dbReference>
<dbReference type="REBASE" id="370753">
    <property type="entry name" value="PspDHF22ORF12445P"/>
</dbReference>
<evidence type="ECO:0000259" key="6">
    <source>
        <dbReference type="Pfam" id="PF07669"/>
    </source>
</evidence>
<organism evidence="8 9">
    <name type="scientific">Paraburkholderia acidisoli</name>
    <dbReference type="NCBI Taxonomy" id="2571748"/>
    <lineage>
        <taxon>Bacteria</taxon>
        <taxon>Pseudomonadati</taxon>
        <taxon>Pseudomonadota</taxon>
        <taxon>Betaproteobacteria</taxon>
        <taxon>Burkholderiales</taxon>
        <taxon>Burkholderiaceae</taxon>
        <taxon>Paraburkholderia</taxon>
    </lineage>
</organism>
<protein>
    <recommendedName>
        <fullName evidence="1">site-specific DNA-methyltransferase (adenine-specific)</fullName>
        <ecNumber evidence="1">2.1.1.72</ecNumber>
    </recommendedName>
</protein>
<reference evidence="8 9" key="1">
    <citation type="submission" date="2019-12" db="EMBL/GenBank/DDBJ databases">
        <title>Paraburkholderia acidiphila 7Q-K02 sp. nov and Paraburkholderia acidisoli DHF22 sp. nov., two strains isolated from forest soil.</title>
        <authorList>
            <person name="Gao Z."/>
            <person name="Qiu L."/>
        </authorList>
    </citation>
    <scope>NUCLEOTIDE SEQUENCE [LARGE SCALE GENOMIC DNA]</scope>
    <source>
        <strain evidence="8 9">DHF22</strain>
    </source>
</reference>
<keyword evidence="3" id="KW-0808">Transferase</keyword>
<dbReference type="OrthoDB" id="9784823at2"/>
<dbReference type="Gene3D" id="3.40.50.150">
    <property type="entry name" value="Vaccinia Virus protein VP39"/>
    <property type="match status" value="1"/>
</dbReference>
<feature type="domain" description="DUF7814" evidence="7">
    <location>
        <begin position="89"/>
        <end position="285"/>
    </location>
</feature>
<dbReference type="PANTHER" id="PTHR33841:SF1">
    <property type="entry name" value="DNA METHYLTRANSFERASE A"/>
    <property type="match status" value="1"/>
</dbReference>
<dbReference type="GO" id="GO:0003676">
    <property type="term" value="F:nucleic acid binding"/>
    <property type="evidence" value="ECO:0007669"/>
    <property type="project" value="InterPro"/>
</dbReference>
<feature type="domain" description="Type II methyltransferase M.TaqI-like" evidence="6">
    <location>
        <begin position="461"/>
        <end position="641"/>
    </location>
</feature>
<evidence type="ECO:0000256" key="5">
    <source>
        <dbReference type="ARBA" id="ARBA00047942"/>
    </source>
</evidence>
<dbReference type="GO" id="GO:0032259">
    <property type="term" value="P:methylation"/>
    <property type="evidence" value="ECO:0007669"/>
    <property type="project" value="UniProtKB-KW"/>
</dbReference>
<dbReference type="GO" id="GO:0009007">
    <property type="term" value="F:site-specific DNA-methyltransferase (adenine-specific) activity"/>
    <property type="evidence" value="ECO:0007669"/>
    <property type="project" value="UniProtKB-EC"/>
</dbReference>
<dbReference type="PRINTS" id="PR00507">
    <property type="entry name" value="N12N6MTFRASE"/>
</dbReference>
<name>A0A7Z2GIQ7_9BURK</name>
<dbReference type="KEGG" id="pacs:FAZ98_12445"/>
<evidence type="ECO:0000256" key="3">
    <source>
        <dbReference type="ARBA" id="ARBA00022679"/>
    </source>
</evidence>
<dbReference type="EC" id="2.1.1.72" evidence="1"/>
<dbReference type="EMBL" id="CP046913">
    <property type="protein sequence ID" value="QGZ62471.1"/>
    <property type="molecule type" value="Genomic_DNA"/>
</dbReference>